<dbReference type="Proteomes" id="UP000298652">
    <property type="component" value="Chromosome 4"/>
</dbReference>
<dbReference type="EMBL" id="CM016555">
    <property type="protein sequence ID" value="TKW19129.1"/>
    <property type="molecule type" value="Genomic_DNA"/>
</dbReference>
<dbReference type="PANTHER" id="PTHR42944">
    <property type="entry name" value="ADENINE DNA GLYCOSYLASE"/>
    <property type="match status" value="1"/>
</dbReference>
<keyword evidence="2" id="KW-0479">Metal-binding</keyword>
<comment type="cofactor">
    <cofactor evidence="1">
        <name>[4Fe-4S] cluster</name>
        <dbReference type="ChEBI" id="CHEBI:49883"/>
    </cofactor>
</comment>
<reference evidence="9" key="1">
    <citation type="submission" date="2019-03" db="EMBL/GenBank/DDBJ databases">
        <title>WGS assembly of Setaria viridis.</title>
        <authorList>
            <person name="Huang P."/>
            <person name="Jenkins J."/>
            <person name="Grimwood J."/>
            <person name="Barry K."/>
            <person name="Healey A."/>
            <person name="Mamidi S."/>
            <person name="Sreedasyam A."/>
            <person name="Shu S."/>
            <person name="Feldman M."/>
            <person name="Wu J."/>
            <person name="Yu Y."/>
            <person name="Chen C."/>
            <person name="Johnson J."/>
            <person name="Rokhsar D."/>
            <person name="Baxter I."/>
            <person name="Schmutz J."/>
            <person name="Brutnell T."/>
            <person name="Kellogg E."/>
        </authorList>
    </citation>
    <scope>NUCLEOTIDE SEQUENCE [LARGE SCALE GENOMIC DNA]</scope>
</reference>
<dbReference type="GO" id="GO:0046872">
    <property type="term" value="F:metal ion binding"/>
    <property type="evidence" value="ECO:0007669"/>
    <property type="project" value="UniProtKB-KW"/>
</dbReference>
<evidence type="ECO:0000256" key="4">
    <source>
        <dbReference type="ARBA" id="ARBA00022801"/>
    </source>
</evidence>
<dbReference type="GO" id="GO:0051536">
    <property type="term" value="F:iron-sulfur cluster binding"/>
    <property type="evidence" value="ECO:0007669"/>
    <property type="project" value="UniProtKB-KW"/>
</dbReference>
<keyword evidence="4" id="KW-0378">Hydrolase</keyword>
<protein>
    <submittedName>
        <fullName evidence="9">Uncharacterized protein</fullName>
    </submittedName>
</protein>
<accession>A0A4U6UXY0</accession>
<dbReference type="GO" id="GO:0034039">
    <property type="term" value="F:8-oxo-7,8-dihydroguanine DNA N-glycosylase activity"/>
    <property type="evidence" value="ECO:0007669"/>
    <property type="project" value="TreeGrafter"/>
</dbReference>
<evidence type="ECO:0000313" key="9">
    <source>
        <dbReference type="EMBL" id="TKW19129.1"/>
    </source>
</evidence>
<name>A0A4U6UXY0_SETVI</name>
<dbReference type="AlphaFoldDB" id="A0A4U6UXY0"/>
<dbReference type="PANTHER" id="PTHR42944:SF1">
    <property type="entry name" value="ADENINE DNA GLYCOSYLASE"/>
    <property type="match status" value="1"/>
</dbReference>
<sequence length="148" mass="17007">MARWPTVRSLAAATQEEMNGMWAGLGYYQRARFLLEGLGRIYRKVGACLATITAVRIPCSMFYLREGGTWKKSYYPITLWTIEKSLHENAPLTYLKFVQSTFRNVVSDEFLFQKKGSQMNSHLTNCWLYAAVFLQHRHLASLLSVACL</sequence>
<dbReference type="GO" id="GO:0032357">
    <property type="term" value="F:oxidized purine DNA binding"/>
    <property type="evidence" value="ECO:0007669"/>
    <property type="project" value="TreeGrafter"/>
</dbReference>
<evidence type="ECO:0000313" key="10">
    <source>
        <dbReference type="Proteomes" id="UP000298652"/>
    </source>
</evidence>
<evidence type="ECO:0000256" key="1">
    <source>
        <dbReference type="ARBA" id="ARBA00001966"/>
    </source>
</evidence>
<dbReference type="Gene3D" id="1.10.340.30">
    <property type="entry name" value="Hypothetical protein, domain 2"/>
    <property type="match status" value="1"/>
</dbReference>
<dbReference type="InterPro" id="IPR011257">
    <property type="entry name" value="DNA_glycosylase"/>
</dbReference>
<dbReference type="GO" id="GO:0000701">
    <property type="term" value="F:purine-specific mismatch base pair DNA N-glycosylase activity"/>
    <property type="evidence" value="ECO:0007669"/>
    <property type="project" value="TreeGrafter"/>
</dbReference>
<evidence type="ECO:0000256" key="2">
    <source>
        <dbReference type="ARBA" id="ARBA00022723"/>
    </source>
</evidence>
<evidence type="ECO:0000256" key="5">
    <source>
        <dbReference type="ARBA" id="ARBA00023004"/>
    </source>
</evidence>
<keyword evidence="10" id="KW-1185">Reference proteome</keyword>
<evidence type="ECO:0000256" key="6">
    <source>
        <dbReference type="ARBA" id="ARBA00023014"/>
    </source>
</evidence>
<keyword evidence="6" id="KW-0411">Iron-sulfur</keyword>
<dbReference type="GO" id="GO:0035485">
    <property type="term" value="F:adenine/guanine mispair binding"/>
    <property type="evidence" value="ECO:0007669"/>
    <property type="project" value="TreeGrafter"/>
</dbReference>
<organism evidence="9 10">
    <name type="scientific">Setaria viridis</name>
    <name type="common">Green bristlegrass</name>
    <name type="synonym">Setaria italica subsp. viridis</name>
    <dbReference type="NCBI Taxonomy" id="4556"/>
    <lineage>
        <taxon>Eukaryota</taxon>
        <taxon>Viridiplantae</taxon>
        <taxon>Streptophyta</taxon>
        <taxon>Embryophyta</taxon>
        <taxon>Tracheophyta</taxon>
        <taxon>Spermatophyta</taxon>
        <taxon>Magnoliopsida</taxon>
        <taxon>Liliopsida</taxon>
        <taxon>Poales</taxon>
        <taxon>Poaceae</taxon>
        <taxon>PACMAD clade</taxon>
        <taxon>Panicoideae</taxon>
        <taxon>Panicodae</taxon>
        <taxon>Paniceae</taxon>
        <taxon>Cenchrinae</taxon>
        <taxon>Setaria</taxon>
    </lineage>
</organism>
<keyword evidence="5" id="KW-0408">Iron</keyword>
<dbReference type="SUPFAM" id="SSF48150">
    <property type="entry name" value="DNA-glycosylase"/>
    <property type="match status" value="1"/>
</dbReference>
<evidence type="ECO:0000256" key="8">
    <source>
        <dbReference type="ARBA" id="ARBA00023295"/>
    </source>
</evidence>
<keyword evidence="7" id="KW-0234">DNA repair</keyword>
<gene>
    <name evidence="9" type="ORF">SEVIR_4G000400v2</name>
</gene>
<evidence type="ECO:0000256" key="3">
    <source>
        <dbReference type="ARBA" id="ARBA00022763"/>
    </source>
</evidence>
<dbReference type="GO" id="GO:0006298">
    <property type="term" value="P:mismatch repair"/>
    <property type="evidence" value="ECO:0007669"/>
    <property type="project" value="TreeGrafter"/>
</dbReference>
<dbReference type="GO" id="GO:0005634">
    <property type="term" value="C:nucleus"/>
    <property type="evidence" value="ECO:0007669"/>
    <property type="project" value="TreeGrafter"/>
</dbReference>
<keyword evidence="3" id="KW-0227">DNA damage</keyword>
<dbReference type="GO" id="GO:0006284">
    <property type="term" value="P:base-excision repair"/>
    <property type="evidence" value="ECO:0007669"/>
    <property type="project" value="InterPro"/>
</dbReference>
<keyword evidence="8" id="KW-0326">Glycosidase</keyword>
<dbReference type="InterPro" id="IPR044298">
    <property type="entry name" value="MIG/MutY"/>
</dbReference>
<evidence type="ECO:0000256" key="7">
    <source>
        <dbReference type="ARBA" id="ARBA00023204"/>
    </source>
</evidence>
<proteinExistence type="predicted"/>
<dbReference type="Gramene" id="TKW19129">
    <property type="protein sequence ID" value="TKW19129"/>
    <property type="gene ID" value="SEVIR_4G000400v2"/>
</dbReference>